<feature type="binding site" evidence="6">
    <location>
        <begin position="476"/>
        <end position="478"/>
    </location>
    <ligand>
        <name>ATP</name>
        <dbReference type="ChEBI" id="CHEBI:30616"/>
    </ligand>
</feature>
<dbReference type="InterPro" id="IPR018370">
    <property type="entry name" value="Chaperonin_Cpn60_CS"/>
</dbReference>
<evidence type="ECO:0000256" key="4">
    <source>
        <dbReference type="ARBA" id="ARBA00023186"/>
    </source>
</evidence>
<keyword evidence="6" id="KW-0963">Cytoplasm</keyword>
<reference evidence="9 10" key="1">
    <citation type="submission" date="2018-06" db="EMBL/GenBank/DDBJ databases">
        <authorList>
            <consortium name="Pathogen Informatics"/>
            <person name="Doyle S."/>
        </authorList>
    </citation>
    <scope>NUCLEOTIDE SEQUENCE [LARGE SCALE GENOMIC DNA]</scope>
    <source>
        <strain evidence="10">NCTC 11391</strain>
    </source>
</reference>
<dbReference type="PRINTS" id="PR00298">
    <property type="entry name" value="CHAPERONIN60"/>
</dbReference>
<comment type="subunit">
    <text evidence="6 8">Forms a cylinder of 14 subunits composed of two heptameric rings stacked back-to-back. Interacts with the co-chaperonin GroES.</text>
</comment>
<dbReference type="EC" id="5.6.1.7" evidence="6"/>
<dbReference type="Proteomes" id="UP000254082">
    <property type="component" value="Unassembled WGS sequence"/>
</dbReference>
<proteinExistence type="inferred from homology"/>
<dbReference type="OrthoDB" id="9766614at2"/>
<dbReference type="NCBIfam" id="NF009489">
    <property type="entry name" value="PRK12851.1"/>
    <property type="match status" value="1"/>
</dbReference>
<evidence type="ECO:0000313" key="9">
    <source>
        <dbReference type="EMBL" id="SUN35179.1"/>
    </source>
</evidence>
<dbReference type="Pfam" id="PF00118">
    <property type="entry name" value="Cpn60_TCP1"/>
    <property type="match status" value="1"/>
</dbReference>
<dbReference type="SUPFAM" id="SSF54849">
    <property type="entry name" value="GroEL-intermediate domain like"/>
    <property type="match status" value="1"/>
</dbReference>
<dbReference type="InterPro" id="IPR001844">
    <property type="entry name" value="Cpn60/GroEL"/>
</dbReference>
<feature type="binding site" evidence="6">
    <location>
        <position position="492"/>
    </location>
    <ligand>
        <name>ATP</name>
        <dbReference type="ChEBI" id="CHEBI:30616"/>
    </ligand>
</feature>
<evidence type="ECO:0000256" key="5">
    <source>
        <dbReference type="ARBA" id="ARBA00023235"/>
    </source>
</evidence>
<dbReference type="FunFam" id="1.10.560.10:FF:000001">
    <property type="entry name" value="60 kDa chaperonin"/>
    <property type="match status" value="1"/>
</dbReference>
<dbReference type="EMBL" id="UHFA01000002">
    <property type="protein sequence ID" value="SUN35179.1"/>
    <property type="molecule type" value="Genomic_DNA"/>
</dbReference>
<name>A0A380JBI6_STRDO</name>
<dbReference type="Gene3D" id="3.50.7.10">
    <property type="entry name" value="GroEL"/>
    <property type="match status" value="1"/>
</dbReference>
<dbReference type="SUPFAM" id="SSF52029">
    <property type="entry name" value="GroEL apical domain-like"/>
    <property type="match status" value="1"/>
</dbReference>
<keyword evidence="3 6" id="KW-0067">ATP-binding</keyword>
<evidence type="ECO:0000256" key="6">
    <source>
        <dbReference type="HAMAP-Rule" id="MF_00600"/>
    </source>
</evidence>
<dbReference type="InterPro" id="IPR027410">
    <property type="entry name" value="TCP-1-like_intermed_sf"/>
</dbReference>
<dbReference type="NCBIfam" id="TIGR02348">
    <property type="entry name" value="GroEL"/>
    <property type="match status" value="1"/>
</dbReference>
<dbReference type="Gene3D" id="3.30.260.10">
    <property type="entry name" value="TCP-1-like chaperonin intermediate domain"/>
    <property type="match status" value="1"/>
</dbReference>
<comment type="similarity">
    <text evidence="1 6 7">Belongs to the chaperonin (HSP60) family.</text>
</comment>
<dbReference type="PROSITE" id="PS00296">
    <property type="entry name" value="CHAPERONINS_CPN60"/>
    <property type="match status" value="1"/>
</dbReference>
<dbReference type="AlphaFoldDB" id="A0A380JBI6"/>
<dbReference type="RefSeq" id="WP_002998969.1">
    <property type="nucleotide sequence ID" value="NZ_UHFA01000002.1"/>
</dbReference>
<dbReference type="InterPro" id="IPR027409">
    <property type="entry name" value="GroEL-like_apical_dom_sf"/>
</dbReference>
<dbReference type="InterPro" id="IPR002423">
    <property type="entry name" value="Cpn60/GroEL/TCP-1"/>
</dbReference>
<keyword evidence="10" id="KW-1185">Reference proteome</keyword>
<dbReference type="NCBIfam" id="NF009487">
    <property type="entry name" value="PRK12849.1"/>
    <property type="match status" value="1"/>
</dbReference>
<feature type="binding site" evidence="6">
    <location>
        <position position="413"/>
    </location>
    <ligand>
        <name>ATP</name>
        <dbReference type="ChEBI" id="CHEBI:30616"/>
    </ligand>
</feature>
<accession>A0A380JBI6</accession>
<dbReference type="CDD" id="cd03344">
    <property type="entry name" value="GroEL"/>
    <property type="match status" value="1"/>
</dbReference>
<dbReference type="FunFam" id="3.50.7.10:FF:000001">
    <property type="entry name" value="60 kDa chaperonin"/>
    <property type="match status" value="1"/>
</dbReference>
<dbReference type="GO" id="GO:0005737">
    <property type="term" value="C:cytoplasm"/>
    <property type="evidence" value="ECO:0007669"/>
    <property type="project" value="UniProtKB-SubCell"/>
</dbReference>
<dbReference type="NCBIfam" id="NF009488">
    <property type="entry name" value="PRK12850.1"/>
    <property type="match status" value="1"/>
</dbReference>
<dbReference type="NCBIfam" id="NF000592">
    <property type="entry name" value="PRK00013.1"/>
    <property type="match status" value="1"/>
</dbReference>
<evidence type="ECO:0000256" key="1">
    <source>
        <dbReference type="ARBA" id="ARBA00006607"/>
    </source>
</evidence>
<dbReference type="GO" id="GO:0005524">
    <property type="term" value="F:ATP binding"/>
    <property type="evidence" value="ECO:0007669"/>
    <property type="project" value="UniProtKB-UniRule"/>
</dbReference>
<evidence type="ECO:0000313" key="10">
    <source>
        <dbReference type="Proteomes" id="UP000254082"/>
    </source>
</evidence>
<dbReference type="PANTHER" id="PTHR45633">
    <property type="entry name" value="60 KDA HEAT SHOCK PROTEIN, MITOCHONDRIAL"/>
    <property type="match status" value="1"/>
</dbReference>
<comment type="subcellular location">
    <subcellularLocation>
        <location evidence="6">Cytoplasm</location>
    </subcellularLocation>
</comment>
<dbReference type="GO" id="GO:0051082">
    <property type="term" value="F:unfolded protein binding"/>
    <property type="evidence" value="ECO:0007669"/>
    <property type="project" value="UniProtKB-UniRule"/>
</dbReference>
<dbReference type="Gene3D" id="1.10.560.10">
    <property type="entry name" value="GroEL-like equatorial domain"/>
    <property type="match status" value="1"/>
</dbReference>
<dbReference type="SUPFAM" id="SSF48592">
    <property type="entry name" value="GroEL equatorial domain-like"/>
    <property type="match status" value="1"/>
</dbReference>
<dbReference type="HAMAP" id="MF_00600">
    <property type="entry name" value="CH60"/>
    <property type="match status" value="1"/>
</dbReference>
<dbReference type="GO" id="GO:0140662">
    <property type="term" value="F:ATP-dependent protein folding chaperone"/>
    <property type="evidence" value="ECO:0007669"/>
    <property type="project" value="InterPro"/>
</dbReference>
<comment type="caution">
    <text evidence="6">Lacks conserved residue(s) required for the propagation of feature annotation.</text>
</comment>
<comment type="function">
    <text evidence="6 8">Together with its co-chaperonin GroES, plays an essential role in assisting protein folding. The GroEL-GroES system forms a nano-cage that allows encapsulation of the non-native substrate proteins and provides a physical environment optimized to promote and accelerate protein folding.</text>
</comment>
<organism evidence="9 10">
    <name type="scientific">Streptococcus downei MFe28</name>
    <dbReference type="NCBI Taxonomy" id="764290"/>
    <lineage>
        <taxon>Bacteria</taxon>
        <taxon>Bacillati</taxon>
        <taxon>Bacillota</taxon>
        <taxon>Bacilli</taxon>
        <taxon>Lactobacillales</taxon>
        <taxon>Streptococcaceae</taxon>
        <taxon>Streptococcus</taxon>
    </lineage>
</organism>
<evidence type="ECO:0000256" key="8">
    <source>
        <dbReference type="RuleBase" id="RU000419"/>
    </source>
</evidence>
<evidence type="ECO:0000256" key="2">
    <source>
        <dbReference type="ARBA" id="ARBA00022741"/>
    </source>
</evidence>
<dbReference type="InterPro" id="IPR027413">
    <property type="entry name" value="GROEL-like_equatorial_sf"/>
</dbReference>
<sequence>MAKDIKFSADARSAMVRGVDVLADTVKVTLGPKGRNVVLEKSFGSPLITNDGVTIAKEIELEDHFENMGAKLVSEVASKTNDIAGDGTTTATVLTQAIVREGLKNVTAGANPIGIRRGIERAVSTAVDELKAIAQPVANKEAIAQVAAVSSRSEKVGEYISEAMEKVGNDGVITIEESRGMATELDVVEGMQFDRGYLSQYMVTDNEKMVADLDNPYILITDKKISNIQDVLPLLEEVLKTSRPLLIIADDVAGEALPTLVLNKIRGTFNVVAVKAPGFGDRRKAMLEDIAILTGGTVITEDLGLELKDATIASLGQAAKITIDKDSTVIVEGAGSADTIAERVAVIKSQLESTTSEFDREKLQERLAKLSGGVAVIKVGAATETELKEMKLRIEDALNATRAAVEEGIVAGGGTALVNVIEKVAALDLDGDQATGRNIVLRALEEPVRQIARNAGYEGSVIIEKLKASQAGTGFNAADGSWVDMVEAGIIDPVKVSRSALQNAASVASLILTTEAVVADHPEEKAPAAPAMDPSMMGGMM</sequence>
<feature type="binding site" evidence="6">
    <location>
        <begin position="86"/>
        <end position="90"/>
    </location>
    <ligand>
        <name>ATP</name>
        <dbReference type="ChEBI" id="CHEBI:30616"/>
    </ligand>
</feature>
<dbReference type="GO" id="GO:0016853">
    <property type="term" value="F:isomerase activity"/>
    <property type="evidence" value="ECO:0007669"/>
    <property type="project" value="UniProtKB-KW"/>
</dbReference>
<evidence type="ECO:0000256" key="7">
    <source>
        <dbReference type="RuleBase" id="RU000418"/>
    </source>
</evidence>
<feature type="binding site" evidence="6">
    <location>
        <begin position="29"/>
        <end position="32"/>
    </location>
    <ligand>
        <name>ATP</name>
        <dbReference type="ChEBI" id="CHEBI:30616"/>
    </ligand>
</feature>
<keyword evidence="4 6" id="KW-0143">Chaperone</keyword>
<dbReference type="GO" id="GO:0042026">
    <property type="term" value="P:protein refolding"/>
    <property type="evidence" value="ECO:0007669"/>
    <property type="project" value="UniProtKB-UniRule"/>
</dbReference>
<evidence type="ECO:0000256" key="3">
    <source>
        <dbReference type="ARBA" id="ARBA00022840"/>
    </source>
</evidence>
<protein>
    <recommendedName>
        <fullName evidence="6">Chaperonin GroEL</fullName>
        <ecNumber evidence="6">5.6.1.7</ecNumber>
    </recommendedName>
    <alternativeName>
        <fullName evidence="6">60 kDa chaperonin</fullName>
    </alternativeName>
    <alternativeName>
        <fullName evidence="6">Chaperonin-60</fullName>
        <shortName evidence="6">Cpn60</shortName>
    </alternativeName>
</protein>
<keyword evidence="5 6" id="KW-0413">Isomerase</keyword>
<keyword evidence="2 6" id="KW-0547">Nucleotide-binding</keyword>
<gene>
    <name evidence="6 9" type="primary">groEL</name>
    <name evidence="6" type="synonym">groL</name>
    <name evidence="9" type="ORF">NCTC11391_00154</name>
</gene>